<name>A0ABS3YKX4_9BACT</name>
<sequence length="99" mass="11680">MITEQYPISISYNGKVWRLPVTIDQEGIFYRITVDIEGTRVCFGRDHDNGLRPLNHQDDFDPQFLYLIATGVQQQRLTYNPYIDHHDIQQQIPSFIKAR</sequence>
<accession>A0ABS3YKX4</accession>
<organism evidence="1 2">
    <name type="scientific">Chitinophaga chungangae</name>
    <dbReference type="NCBI Taxonomy" id="2821488"/>
    <lineage>
        <taxon>Bacteria</taxon>
        <taxon>Pseudomonadati</taxon>
        <taxon>Bacteroidota</taxon>
        <taxon>Chitinophagia</taxon>
        <taxon>Chitinophagales</taxon>
        <taxon>Chitinophagaceae</taxon>
        <taxon>Chitinophaga</taxon>
    </lineage>
</organism>
<gene>
    <name evidence="1" type="ORF">J7I43_21230</name>
</gene>
<protein>
    <submittedName>
        <fullName evidence="1">Uncharacterized protein</fullName>
    </submittedName>
</protein>
<proteinExistence type="predicted"/>
<evidence type="ECO:0000313" key="2">
    <source>
        <dbReference type="Proteomes" id="UP000679126"/>
    </source>
</evidence>
<dbReference type="Proteomes" id="UP000679126">
    <property type="component" value="Unassembled WGS sequence"/>
</dbReference>
<comment type="caution">
    <text evidence="1">The sequence shown here is derived from an EMBL/GenBank/DDBJ whole genome shotgun (WGS) entry which is preliminary data.</text>
</comment>
<evidence type="ECO:0000313" key="1">
    <source>
        <dbReference type="EMBL" id="MBO9154764.1"/>
    </source>
</evidence>
<dbReference type="RefSeq" id="WP_209147878.1">
    <property type="nucleotide sequence ID" value="NZ_JAGHKP010000004.1"/>
</dbReference>
<dbReference type="EMBL" id="JAGHKP010000004">
    <property type="protein sequence ID" value="MBO9154764.1"/>
    <property type="molecule type" value="Genomic_DNA"/>
</dbReference>
<reference evidence="2" key="1">
    <citation type="submission" date="2021-03" db="EMBL/GenBank/DDBJ databases">
        <title>Assistant Professor.</title>
        <authorList>
            <person name="Huq M.A."/>
        </authorList>
    </citation>
    <scope>NUCLEOTIDE SEQUENCE [LARGE SCALE GENOMIC DNA]</scope>
    <source>
        <strain evidence="2">MAH-28</strain>
    </source>
</reference>
<keyword evidence="2" id="KW-1185">Reference proteome</keyword>